<reference evidence="1 2" key="1">
    <citation type="journal article" date="2016" name="Mol. Biol. Evol.">
        <title>Comparative Genomics of Early-Diverging Mushroom-Forming Fungi Provides Insights into the Origins of Lignocellulose Decay Capabilities.</title>
        <authorList>
            <person name="Nagy L.G."/>
            <person name="Riley R."/>
            <person name="Tritt A."/>
            <person name="Adam C."/>
            <person name="Daum C."/>
            <person name="Floudas D."/>
            <person name="Sun H."/>
            <person name="Yadav J.S."/>
            <person name="Pangilinan J."/>
            <person name="Larsson K.H."/>
            <person name="Matsuura K."/>
            <person name="Barry K."/>
            <person name="Labutti K."/>
            <person name="Kuo R."/>
            <person name="Ohm R.A."/>
            <person name="Bhattacharya S.S."/>
            <person name="Shirouzu T."/>
            <person name="Yoshinaga Y."/>
            <person name="Martin F.M."/>
            <person name="Grigoriev I.V."/>
            <person name="Hibbett D.S."/>
        </authorList>
    </citation>
    <scope>NUCLEOTIDE SEQUENCE [LARGE SCALE GENOMIC DNA]</scope>
    <source>
        <strain evidence="1 2">CBS 109695</strain>
    </source>
</reference>
<organism evidence="1 2">
    <name type="scientific">Athelia psychrophila</name>
    <dbReference type="NCBI Taxonomy" id="1759441"/>
    <lineage>
        <taxon>Eukaryota</taxon>
        <taxon>Fungi</taxon>
        <taxon>Dikarya</taxon>
        <taxon>Basidiomycota</taxon>
        <taxon>Agaricomycotina</taxon>
        <taxon>Agaricomycetes</taxon>
        <taxon>Agaricomycetidae</taxon>
        <taxon>Atheliales</taxon>
        <taxon>Atheliaceae</taxon>
        <taxon>Athelia</taxon>
    </lineage>
</organism>
<sequence length="131" mass="15212">MEISTIPLYIPSPALTDSAFPFTHAQRSKKLYNLPTLSASNPTTQSPSTTTRILTLTQPNHFTRNAILQVYPLRRHRRRCVLRRRRARPERVHPSRLGIGMHIQQRLLQQLLCRLHLRLRAPRVDLHRSAG</sequence>
<evidence type="ECO:0000313" key="2">
    <source>
        <dbReference type="Proteomes" id="UP000076532"/>
    </source>
</evidence>
<dbReference type="EMBL" id="KV417871">
    <property type="protein sequence ID" value="KZP04999.1"/>
    <property type="molecule type" value="Genomic_DNA"/>
</dbReference>
<accession>A0A167VGW1</accession>
<dbReference type="Proteomes" id="UP000076532">
    <property type="component" value="Unassembled WGS sequence"/>
</dbReference>
<gene>
    <name evidence="1" type="ORF">FIBSPDRAFT_370252</name>
</gene>
<keyword evidence="2" id="KW-1185">Reference proteome</keyword>
<evidence type="ECO:0000313" key="1">
    <source>
        <dbReference type="EMBL" id="KZP04999.1"/>
    </source>
</evidence>
<proteinExistence type="predicted"/>
<protein>
    <submittedName>
        <fullName evidence="1">Uncharacterized protein</fullName>
    </submittedName>
</protein>
<name>A0A167VGW1_9AGAM</name>
<dbReference type="AlphaFoldDB" id="A0A167VGW1"/>